<keyword evidence="1" id="KW-0732">Signal</keyword>
<sequence>MMTILGALFSLIVVVVQARSWCGHYDSYGFGNGGIIGKKGGIRFGGY</sequence>
<gene>
    <name evidence="2" type="ORF">FSP39_016999</name>
</gene>
<reference evidence="2" key="1">
    <citation type="submission" date="2019-08" db="EMBL/GenBank/DDBJ databases">
        <title>The improved chromosome-level genome for the pearl oyster Pinctada fucata martensii using PacBio sequencing and Hi-C.</title>
        <authorList>
            <person name="Zheng Z."/>
        </authorList>
    </citation>
    <scope>NUCLEOTIDE SEQUENCE</scope>
    <source>
        <strain evidence="2">ZZ-2019</strain>
        <tissue evidence="2">Adductor muscle</tissue>
    </source>
</reference>
<feature type="chain" id="PRO_5041638773" evidence="1">
    <location>
        <begin position="19"/>
        <end position="47"/>
    </location>
</feature>
<protein>
    <submittedName>
        <fullName evidence="2">Uncharacterized protein</fullName>
    </submittedName>
</protein>
<dbReference type="Proteomes" id="UP001186944">
    <property type="component" value="Unassembled WGS sequence"/>
</dbReference>
<organism evidence="2 3">
    <name type="scientific">Pinctada imbricata</name>
    <name type="common">Atlantic pearl-oyster</name>
    <name type="synonym">Pinctada martensii</name>
    <dbReference type="NCBI Taxonomy" id="66713"/>
    <lineage>
        <taxon>Eukaryota</taxon>
        <taxon>Metazoa</taxon>
        <taxon>Spiralia</taxon>
        <taxon>Lophotrochozoa</taxon>
        <taxon>Mollusca</taxon>
        <taxon>Bivalvia</taxon>
        <taxon>Autobranchia</taxon>
        <taxon>Pteriomorphia</taxon>
        <taxon>Pterioida</taxon>
        <taxon>Pterioidea</taxon>
        <taxon>Pteriidae</taxon>
        <taxon>Pinctada</taxon>
    </lineage>
</organism>
<name>A0AA89BW13_PINIB</name>
<dbReference type="EMBL" id="VSWD01000013">
    <property type="protein sequence ID" value="KAK3084653.1"/>
    <property type="molecule type" value="Genomic_DNA"/>
</dbReference>
<keyword evidence="3" id="KW-1185">Reference proteome</keyword>
<evidence type="ECO:0000256" key="1">
    <source>
        <dbReference type="SAM" id="SignalP"/>
    </source>
</evidence>
<feature type="signal peptide" evidence="1">
    <location>
        <begin position="1"/>
        <end position="18"/>
    </location>
</feature>
<comment type="caution">
    <text evidence="2">The sequence shown here is derived from an EMBL/GenBank/DDBJ whole genome shotgun (WGS) entry which is preliminary data.</text>
</comment>
<evidence type="ECO:0000313" key="3">
    <source>
        <dbReference type="Proteomes" id="UP001186944"/>
    </source>
</evidence>
<evidence type="ECO:0000313" key="2">
    <source>
        <dbReference type="EMBL" id="KAK3084653.1"/>
    </source>
</evidence>
<proteinExistence type="predicted"/>
<dbReference type="AlphaFoldDB" id="A0AA89BW13"/>
<accession>A0AA89BW13</accession>